<keyword evidence="1" id="KW-1133">Transmembrane helix</keyword>
<dbReference type="EMBL" id="CP065938">
    <property type="protein sequence ID" value="UWX05079.1"/>
    <property type="molecule type" value="Genomic_DNA"/>
</dbReference>
<keyword evidence="1" id="KW-0812">Transmembrane</keyword>
<feature type="transmembrane region" description="Helical" evidence="1">
    <location>
        <begin position="78"/>
        <end position="99"/>
    </location>
</feature>
<gene>
    <name evidence="2" type="ORF">JBF11_06260</name>
</gene>
<name>A0ABY5Y0G2_9BACT</name>
<keyword evidence="1" id="KW-0472">Membrane</keyword>
<accession>A0ABY5Y0G2</accession>
<dbReference type="RefSeq" id="WP_334314641.1">
    <property type="nucleotide sequence ID" value="NZ_CP065938.1"/>
</dbReference>
<proteinExistence type="predicted"/>
<sequence length="165" mass="19331">MRFTKNTHKNTIPKLNRPIHTFQKKRRLQKHGKEPVLVCSKCKTVFPEFLARCPECGSRDWQGLSEVNPYNNAPLEQFLKLCGHLMWLGGCIACIFLLWQTTSNDKSYNELLILSAILVAAFGVFASVGYFGLSEITRRVERIQKRLRVFHENFRIHQRKPRYKH</sequence>
<evidence type="ECO:0000256" key="1">
    <source>
        <dbReference type="SAM" id="Phobius"/>
    </source>
</evidence>
<reference evidence="2" key="1">
    <citation type="submission" date="2020-12" db="EMBL/GenBank/DDBJ databases">
        <title>Taurinivorans muris gen. nov., sp. nov., fundamental and realized metabolic niche of a ubiquitous sulfidogenic bacterium in the murine intestine.</title>
        <authorList>
            <person name="Ye H."/>
            <person name="Hanson B.T."/>
            <person name="Loy A."/>
        </authorList>
    </citation>
    <scope>NUCLEOTIDE SEQUENCE</scope>
    <source>
        <strain evidence="2">LT0009</strain>
    </source>
</reference>
<dbReference type="Proteomes" id="UP001058120">
    <property type="component" value="Chromosome"/>
</dbReference>
<evidence type="ECO:0000313" key="2">
    <source>
        <dbReference type="EMBL" id="UWX05079.1"/>
    </source>
</evidence>
<protein>
    <recommendedName>
        <fullName evidence="4">DUF983 domain-containing protein</fullName>
    </recommendedName>
</protein>
<evidence type="ECO:0000313" key="3">
    <source>
        <dbReference type="Proteomes" id="UP001058120"/>
    </source>
</evidence>
<feature type="transmembrane region" description="Helical" evidence="1">
    <location>
        <begin position="111"/>
        <end position="133"/>
    </location>
</feature>
<organism evidence="2 3">
    <name type="scientific">Taurinivorans muris</name>
    <dbReference type="NCBI Taxonomy" id="2787751"/>
    <lineage>
        <taxon>Bacteria</taxon>
        <taxon>Pseudomonadati</taxon>
        <taxon>Thermodesulfobacteriota</taxon>
        <taxon>Desulfovibrionia</taxon>
        <taxon>Desulfovibrionales</taxon>
        <taxon>Desulfovibrionaceae</taxon>
        <taxon>Taurinivorans</taxon>
    </lineage>
</organism>
<keyword evidence="3" id="KW-1185">Reference proteome</keyword>
<evidence type="ECO:0008006" key="4">
    <source>
        <dbReference type="Google" id="ProtNLM"/>
    </source>
</evidence>